<accession>A0A1T4NEQ3</accession>
<sequence>MKKIRVTVTEDLWRLLKKDSEEFGINSNRLCNYLLEKCKYSKEIKLNENLEKQNKSLKKIIQFDLNVMNENIYYDILKENNVEIEAEYFRELFQIYSSKFKYQRELFIFEDKVEILLESILKKKKMKIIYLGEIYIINPYFIKREEQGDENFIFSYNETLKKYENFKLKELEIITLLNEEILILDKKYIENIRKNFDPFLGNGNIIKVRLTSIGETLLKSLTNYRPKLKRKEGDIYYFEIASENAKLYFAPFMKEAEILEPISLRKEMKKALLETLEIYK</sequence>
<organism evidence="1 2">
    <name type="scientific">Cetobacterium ceti</name>
    <dbReference type="NCBI Taxonomy" id="180163"/>
    <lineage>
        <taxon>Bacteria</taxon>
        <taxon>Fusobacteriati</taxon>
        <taxon>Fusobacteriota</taxon>
        <taxon>Fusobacteriia</taxon>
        <taxon>Fusobacteriales</taxon>
        <taxon>Fusobacteriaceae</taxon>
        <taxon>Cetobacterium</taxon>
    </lineage>
</organism>
<dbReference type="RefSeq" id="WP_078694027.1">
    <property type="nucleotide sequence ID" value="NZ_FUWX01000010.1"/>
</dbReference>
<protein>
    <submittedName>
        <fullName evidence="1">WYL domain-containing protein</fullName>
    </submittedName>
</protein>
<dbReference type="OrthoDB" id="81955at2"/>
<dbReference type="STRING" id="180163.SAMN02745174_01523"/>
<gene>
    <name evidence="1" type="ORF">SAMN02745174_01523</name>
</gene>
<proteinExistence type="predicted"/>
<evidence type="ECO:0000313" key="2">
    <source>
        <dbReference type="Proteomes" id="UP000191153"/>
    </source>
</evidence>
<dbReference type="EMBL" id="FUWX01000010">
    <property type="protein sequence ID" value="SJZ77605.1"/>
    <property type="molecule type" value="Genomic_DNA"/>
</dbReference>
<evidence type="ECO:0000313" key="1">
    <source>
        <dbReference type="EMBL" id="SJZ77605.1"/>
    </source>
</evidence>
<name>A0A1T4NEQ3_9FUSO</name>
<dbReference type="AlphaFoldDB" id="A0A1T4NEQ3"/>
<keyword evidence="2" id="KW-1185">Reference proteome</keyword>
<reference evidence="1 2" key="1">
    <citation type="submission" date="2017-02" db="EMBL/GenBank/DDBJ databases">
        <authorList>
            <person name="Peterson S.W."/>
        </authorList>
    </citation>
    <scope>NUCLEOTIDE SEQUENCE [LARGE SCALE GENOMIC DNA]</scope>
    <source>
        <strain evidence="1 2">ATCC 700028</strain>
    </source>
</reference>
<dbReference type="Proteomes" id="UP000191153">
    <property type="component" value="Unassembled WGS sequence"/>
</dbReference>